<comment type="caution">
    <text evidence="3">The sequence shown here is derived from an EMBL/GenBank/DDBJ whole genome shotgun (WGS) entry which is preliminary data.</text>
</comment>
<dbReference type="EMBL" id="BBRZ01000066">
    <property type="protein sequence ID" value="GAM57865.1"/>
    <property type="molecule type" value="Genomic_DNA"/>
</dbReference>
<dbReference type="NCBIfam" id="NF033411">
    <property type="entry name" value="small_mem_YnhF"/>
    <property type="match status" value="1"/>
</dbReference>
<accession>A0A0B8P3V8</accession>
<evidence type="ECO:0000313" key="6">
    <source>
        <dbReference type="Proteomes" id="UP000031671"/>
    </source>
</evidence>
<dbReference type="Proteomes" id="UP000031666">
    <property type="component" value="Unassembled WGS sequence"/>
</dbReference>
<protein>
    <recommendedName>
        <fullName evidence="7">YnhF family membrane protein</fullName>
    </recommendedName>
</protein>
<name>A0A0B8Q4B0_9VIBR</name>
<gene>
    <name evidence="1" type="ORF">JCM19231_4130</name>
    <name evidence="2" type="ORF">JCM19232_5746</name>
    <name evidence="3" type="ORF">JCM19241_2801</name>
</gene>
<dbReference type="Proteomes" id="UP000031670">
    <property type="component" value="Unassembled WGS sequence"/>
</dbReference>
<accession>A0A0B8NTK2</accession>
<keyword evidence="6" id="KW-1185">Reference proteome</keyword>
<sequence length="50" mass="5755">MLENRYNLKVFKVSLFTKERYMDTELKMALAIVTTTFAVLIGFGMMALFG</sequence>
<dbReference type="Proteomes" id="UP000031671">
    <property type="component" value="Unassembled WGS sequence"/>
</dbReference>
<dbReference type="InterPro" id="IPR047743">
    <property type="entry name" value="YnhF-like"/>
</dbReference>
<evidence type="ECO:0000313" key="2">
    <source>
        <dbReference type="EMBL" id="GAM61445.1"/>
    </source>
</evidence>
<dbReference type="EMBL" id="BBSA01000003">
    <property type="protein sequence ID" value="GAM61445.1"/>
    <property type="molecule type" value="Genomic_DNA"/>
</dbReference>
<reference evidence="1 6" key="1">
    <citation type="submission" date="2015-01" db="EMBL/GenBank/DDBJ databases">
        <title>Vibrio sp. C1 JCM 19231 whole genome shotgun sequence.</title>
        <authorList>
            <person name="Sawabe T."/>
            <person name="Meirelles P."/>
            <person name="Feng G."/>
            <person name="Sayaka M."/>
            <person name="Hattori M."/>
            <person name="Ohkuma M."/>
        </authorList>
    </citation>
    <scope>NUCLEOTIDE SEQUENCE [LARGE SCALE GENOMIC DNA]</scope>
    <source>
        <strain evidence="6">JCM 19231</strain>
        <strain evidence="1">JCM19231</strain>
    </source>
</reference>
<evidence type="ECO:0000313" key="4">
    <source>
        <dbReference type="Proteomes" id="UP000031666"/>
    </source>
</evidence>
<accession>A0A0B8Q4B0</accession>
<reference evidence="4 5" key="4">
    <citation type="submission" date="2015-01" db="EMBL/GenBank/DDBJ databases">
        <authorList>
            <consortium name="NBRP consortium"/>
            <person name="Sawabe T."/>
            <person name="Meirelles P."/>
            <person name="Feng G."/>
            <person name="Sayaka M."/>
            <person name="Hattori M."/>
            <person name="Ohkuma M."/>
        </authorList>
    </citation>
    <scope>NUCLEOTIDE SEQUENCE [LARGE SCALE GENOMIC DNA]</scope>
    <source>
        <strain evidence="6">JCM 19231</strain>
        <strain evidence="4">JCM 19241</strain>
        <strain evidence="1">JCM19231</strain>
        <strain evidence="2 5">JCM19232</strain>
        <strain evidence="3">JCM19241</strain>
    </source>
</reference>
<dbReference type="AlphaFoldDB" id="A0A0B8Q4B0"/>
<reference evidence="2 5" key="2">
    <citation type="submission" date="2015-01" db="EMBL/GenBank/DDBJ databases">
        <title>Vibrio sp. C5 JCM 19232 whole genome shotgun sequence.</title>
        <authorList>
            <person name="Sawabe T."/>
            <person name="Meirelles P."/>
            <person name="Feng G."/>
            <person name="Sayaka M."/>
            <person name="Hattori M."/>
            <person name="Ohkuma M."/>
        </authorList>
    </citation>
    <scope>NUCLEOTIDE SEQUENCE [LARGE SCALE GENOMIC DNA]</scope>
    <source>
        <strain evidence="2 5">JCM19232</strain>
    </source>
</reference>
<organism evidence="3 4">
    <name type="scientific">Vibrio ishigakensis</name>
    <dbReference type="NCBI Taxonomy" id="1481914"/>
    <lineage>
        <taxon>Bacteria</taxon>
        <taxon>Pseudomonadati</taxon>
        <taxon>Pseudomonadota</taxon>
        <taxon>Gammaproteobacteria</taxon>
        <taxon>Vibrionales</taxon>
        <taxon>Vibrionaceae</taxon>
        <taxon>Vibrio</taxon>
    </lineage>
</organism>
<evidence type="ECO:0000313" key="1">
    <source>
        <dbReference type="EMBL" id="GAM57865.1"/>
    </source>
</evidence>
<reference evidence="3 4" key="3">
    <citation type="submission" date="2015-01" db="EMBL/GenBank/DDBJ databases">
        <title>Vibrio sp. C94 JCM 19241 whole genome shotgun sequence.</title>
        <authorList>
            <person name="Sawabe T."/>
            <person name="Meirelles P."/>
            <person name="Feng G."/>
            <person name="Sayaka M."/>
            <person name="Hattori M."/>
            <person name="Ohkuma M."/>
        </authorList>
    </citation>
    <scope>NUCLEOTIDE SEQUENCE [LARGE SCALE GENOMIC DNA]</scope>
    <source>
        <strain evidence="4">JCM 19241</strain>
        <strain evidence="3">JCM19241</strain>
    </source>
</reference>
<evidence type="ECO:0000313" key="5">
    <source>
        <dbReference type="Proteomes" id="UP000031670"/>
    </source>
</evidence>
<evidence type="ECO:0008006" key="7">
    <source>
        <dbReference type="Google" id="ProtNLM"/>
    </source>
</evidence>
<dbReference type="EMBL" id="BBSC01000001">
    <property type="protein sequence ID" value="GAM73346.1"/>
    <property type="molecule type" value="Genomic_DNA"/>
</dbReference>
<evidence type="ECO:0000313" key="3">
    <source>
        <dbReference type="EMBL" id="GAM73346.1"/>
    </source>
</evidence>
<dbReference type="STRING" id="1481914.JCM19241_2801"/>
<proteinExistence type="predicted"/>